<evidence type="ECO:0000313" key="2">
    <source>
        <dbReference type="EMBL" id="MCN9244453.1"/>
    </source>
</evidence>
<feature type="region of interest" description="Disordered" evidence="1">
    <location>
        <begin position="1"/>
        <end position="28"/>
    </location>
</feature>
<organism evidence="2 3">
    <name type="scientific">Streptomyces macrolidinus</name>
    <dbReference type="NCBI Taxonomy" id="2952607"/>
    <lineage>
        <taxon>Bacteria</taxon>
        <taxon>Bacillati</taxon>
        <taxon>Actinomycetota</taxon>
        <taxon>Actinomycetes</taxon>
        <taxon>Kitasatosporales</taxon>
        <taxon>Streptomycetaceae</taxon>
        <taxon>Streptomyces</taxon>
    </lineage>
</organism>
<keyword evidence="3" id="KW-1185">Reference proteome</keyword>
<accession>A0ABT0ZLJ6</accession>
<dbReference type="RefSeq" id="WP_252428240.1">
    <property type="nucleotide sequence ID" value="NZ_JAMWMR010000036.1"/>
</dbReference>
<reference evidence="2 3" key="1">
    <citation type="submission" date="2022-05" db="EMBL/GenBank/DDBJ databases">
        <title>Streptomyces sp. nov. RY43-2 isolated from soil of a peat swamp forest.</title>
        <authorList>
            <person name="Kanchanasin P."/>
            <person name="Tanasupawat S."/>
            <person name="Phongsopitanun W."/>
        </authorList>
    </citation>
    <scope>NUCLEOTIDE SEQUENCE [LARGE SCALE GENOMIC DNA]</scope>
    <source>
        <strain evidence="2 3">RY43-2</strain>
    </source>
</reference>
<proteinExistence type="predicted"/>
<evidence type="ECO:0000256" key="1">
    <source>
        <dbReference type="SAM" id="MobiDB-lite"/>
    </source>
</evidence>
<dbReference type="EMBL" id="JAMWMR010000036">
    <property type="protein sequence ID" value="MCN9244453.1"/>
    <property type="molecule type" value="Genomic_DNA"/>
</dbReference>
<name>A0ABT0ZLJ6_9ACTN</name>
<sequence length="68" mass="7590">MRAGTPPEPGASRIELRTYRVDRDGQRVGPDQVRVHEGTAQAAVPDTLWWPPCRCPRCREDVDPGAHV</sequence>
<evidence type="ECO:0000313" key="3">
    <source>
        <dbReference type="Proteomes" id="UP001523219"/>
    </source>
</evidence>
<comment type="caution">
    <text evidence="2">The sequence shown here is derived from an EMBL/GenBank/DDBJ whole genome shotgun (WGS) entry which is preliminary data.</text>
</comment>
<dbReference type="Proteomes" id="UP001523219">
    <property type="component" value="Unassembled WGS sequence"/>
</dbReference>
<protein>
    <submittedName>
        <fullName evidence="2">Uncharacterized protein</fullName>
    </submittedName>
</protein>
<gene>
    <name evidence="2" type="ORF">NGF19_27345</name>
</gene>
<feature type="compositionally biased region" description="Basic and acidic residues" evidence="1">
    <location>
        <begin position="14"/>
        <end position="26"/>
    </location>
</feature>